<evidence type="ECO:0000313" key="1">
    <source>
        <dbReference type="EMBL" id="KAI8013004.1"/>
    </source>
</evidence>
<accession>A0ACC0HHW7</accession>
<protein>
    <submittedName>
        <fullName evidence="1">Uncharacterized protein</fullName>
    </submittedName>
</protein>
<reference evidence="1 2" key="1">
    <citation type="journal article" date="2022" name="Plant J.">
        <title>Chromosome-level genome of Camellia lanceoleosa provides a valuable resource for understanding genome evolution and self-incompatibility.</title>
        <authorList>
            <person name="Gong W."/>
            <person name="Xiao S."/>
            <person name="Wang L."/>
            <person name="Liao Z."/>
            <person name="Chang Y."/>
            <person name="Mo W."/>
            <person name="Hu G."/>
            <person name="Li W."/>
            <person name="Zhao G."/>
            <person name="Zhu H."/>
            <person name="Hu X."/>
            <person name="Ji K."/>
            <person name="Xiang X."/>
            <person name="Song Q."/>
            <person name="Yuan D."/>
            <person name="Jin S."/>
            <person name="Zhang L."/>
        </authorList>
    </citation>
    <scope>NUCLEOTIDE SEQUENCE [LARGE SCALE GENOMIC DNA]</scope>
    <source>
        <strain evidence="1">SQ_2022a</strain>
    </source>
</reference>
<gene>
    <name evidence="1" type="ORF">LOK49_LG05G00524</name>
</gene>
<name>A0ACC0HHW7_9ERIC</name>
<dbReference type="EMBL" id="CM045761">
    <property type="protein sequence ID" value="KAI8013004.1"/>
    <property type="molecule type" value="Genomic_DNA"/>
</dbReference>
<keyword evidence="2" id="KW-1185">Reference proteome</keyword>
<evidence type="ECO:0000313" key="2">
    <source>
        <dbReference type="Proteomes" id="UP001060215"/>
    </source>
</evidence>
<organism evidence="1 2">
    <name type="scientific">Camellia lanceoleosa</name>
    <dbReference type="NCBI Taxonomy" id="1840588"/>
    <lineage>
        <taxon>Eukaryota</taxon>
        <taxon>Viridiplantae</taxon>
        <taxon>Streptophyta</taxon>
        <taxon>Embryophyta</taxon>
        <taxon>Tracheophyta</taxon>
        <taxon>Spermatophyta</taxon>
        <taxon>Magnoliopsida</taxon>
        <taxon>eudicotyledons</taxon>
        <taxon>Gunneridae</taxon>
        <taxon>Pentapetalae</taxon>
        <taxon>asterids</taxon>
        <taxon>Ericales</taxon>
        <taxon>Theaceae</taxon>
        <taxon>Camellia</taxon>
    </lineage>
</organism>
<dbReference type="Proteomes" id="UP001060215">
    <property type="component" value="Chromosome 4"/>
</dbReference>
<sequence>MSASLAFSTDAMRLLEEEQFLQLNKKEKDPLKPKQPMSAFFMFRNERRAESKCGWEIIEEWNNMTEKQKKPYEKVQLFLSLSISLSLSVSATTISYFGNLQIAKQNMEKYLEEMESYKQRKEEGSADPKKEEDEMMKIHKQEALELLKKKQKTKENRQKKKKIADPNKPKKPASSFLPFRRIAAVSVAKWVAEECGVELGQKVGYSVRFDDMTSSSTRIKFMTDGFLLREALLDPYLSRYAVIIVNEAHERTVHPDVLLGLLKSVQNVRSGSVNQCPNIDHMKAYNGVMMEKKMMLRALIHLEECPSDILVFLTGQEEIEYVEKLVQESLRQLPEDNQKPKVLPIFSYLPSEKQMHVFMPPPTRFRKIKVVPKSMKLLKYSLQLLQDVVLCCGRADAIDPALRRSGRFDTEIEVTTPNEDERFQILKLYTKKLPLDPSVDLRSIAASCNGYVGADLEALCREAATSALRKSSDANEEAGMRSLTMDDWRHARSVFGPSITRGVTVEIPKVSWEDIGGLKNLKKKLHQAVEWPLKHSAAFQGLEYHLFVGFFFMDLQSAQKPPLPKLLLMLPKLLFFP</sequence>
<comment type="caution">
    <text evidence="1">The sequence shown here is derived from an EMBL/GenBank/DDBJ whole genome shotgun (WGS) entry which is preliminary data.</text>
</comment>
<proteinExistence type="predicted"/>